<gene>
    <name evidence="2" type="ORF">So717_10940</name>
</gene>
<proteinExistence type="predicted"/>
<dbReference type="RefSeq" id="WP_159975218.1">
    <property type="nucleotide sequence ID" value="NZ_BLIV01000002.1"/>
</dbReference>
<dbReference type="Pfam" id="PF07411">
    <property type="entry name" value="DUF1508"/>
    <property type="match status" value="1"/>
</dbReference>
<protein>
    <submittedName>
        <fullName evidence="2">UPF0339 protein</fullName>
    </submittedName>
</protein>
<evidence type="ECO:0000313" key="3">
    <source>
        <dbReference type="Proteomes" id="UP000436522"/>
    </source>
</evidence>
<dbReference type="EMBL" id="BLIV01000002">
    <property type="protein sequence ID" value="GFE49341.1"/>
    <property type="molecule type" value="Genomic_DNA"/>
</dbReference>
<dbReference type="InterPro" id="IPR036913">
    <property type="entry name" value="YegP-like_sf"/>
</dbReference>
<dbReference type="SUPFAM" id="SSF160113">
    <property type="entry name" value="YegP-like"/>
    <property type="match status" value="1"/>
</dbReference>
<dbReference type="InterPro" id="IPR010879">
    <property type="entry name" value="DUF1508"/>
</dbReference>
<organism evidence="2 3">
    <name type="scientific">Roseobacter cerasinus</name>
    <dbReference type="NCBI Taxonomy" id="2602289"/>
    <lineage>
        <taxon>Bacteria</taxon>
        <taxon>Pseudomonadati</taxon>
        <taxon>Pseudomonadota</taxon>
        <taxon>Alphaproteobacteria</taxon>
        <taxon>Rhodobacterales</taxon>
        <taxon>Roseobacteraceae</taxon>
        <taxon>Roseobacter</taxon>
    </lineage>
</organism>
<dbReference type="AlphaFoldDB" id="A0A640VQH0"/>
<feature type="domain" description="DUF1508" evidence="1">
    <location>
        <begin position="8"/>
        <end position="53"/>
    </location>
</feature>
<dbReference type="OrthoDB" id="9802792at2"/>
<dbReference type="Gene3D" id="3.30.160.160">
    <property type="entry name" value="YegP-like"/>
    <property type="match status" value="1"/>
</dbReference>
<comment type="caution">
    <text evidence="2">The sequence shown here is derived from an EMBL/GenBank/DDBJ whole genome shotgun (WGS) entry which is preliminary data.</text>
</comment>
<evidence type="ECO:0000313" key="2">
    <source>
        <dbReference type="EMBL" id="GFE49341.1"/>
    </source>
</evidence>
<reference evidence="2 3" key="1">
    <citation type="submission" date="2019-12" db="EMBL/GenBank/DDBJ databases">
        <title>Roseobacter cerasinus sp. nov., isolated from seawater around aquaculture.</title>
        <authorList>
            <person name="Muramatsu S."/>
            <person name="Takabe Y."/>
            <person name="Mori K."/>
            <person name="Takaichi S."/>
            <person name="Hanada S."/>
        </authorList>
    </citation>
    <scope>NUCLEOTIDE SEQUENCE [LARGE SCALE GENOMIC DNA]</scope>
    <source>
        <strain evidence="2 3">AI77</strain>
    </source>
</reference>
<name>A0A640VQH0_9RHOB</name>
<keyword evidence="3" id="KW-1185">Reference proteome</keyword>
<sequence length="59" mass="6880">MYFVIYKDRSGYWRWTLKASNHEPIAVSSESYVRKFDAEHDIRLTKSAYTAPVHESAVA</sequence>
<evidence type="ECO:0000259" key="1">
    <source>
        <dbReference type="Pfam" id="PF07411"/>
    </source>
</evidence>
<dbReference type="Proteomes" id="UP000436522">
    <property type="component" value="Unassembled WGS sequence"/>
</dbReference>
<accession>A0A640VQH0</accession>